<evidence type="ECO:0000313" key="5">
    <source>
        <dbReference type="Proteomes" id="UP000650511"/>
    </source>
</evidence>
<dbReference type="OrthoDB" id="9785707at2"/>
<feature type="region of interest" description="Disordered" evidence="2">
    <location>
        <begin position="389"/>
        <end position="419"/>
    </location>
</feature>
<comment type="caution">
    <text evidence="4">The sequence shown here is derived from an EMBL/GenBank/DDBJ whole genome shotgun (WGS) entry which is preliminary data.</text>
</comment>
<dbReference type="GO" id="GO:0009294">
    <property type="term" value="P:DNA-mediated transformation"/>
    <property type="evidence" value="ECO:0007669"/>
    <property type="project" value="InterPro"/>
</dbReference>
<dbReference type="SUPFAM" id="SSF102405">
    <property type="entry name" value="MCP/YpsA-like"/>
    <property type="match status" value="1"/>
</dbReference>
<comment type="similarity">
    <text evidence="1">Belongs to the DprA/Smf family.</text>
</comment>
<evidence type="ECO:0000256" key="2">
    <source>
        <dbReference type="SAM" id="MobiDB-lite"/>
    </source>
</evidence>
<dbReference type="InterPro" id="IPR057666">
    <property type="entry name" value="DrpA_SLOG"/>
</dbReference>
<dbReference type="AlphaFoldDB" id="A0A8J3ES46"/>
<dbReference type="Gene3D" id="3.40.50.450">
    <property type="match status" value="1"/>
</dbReference>
<evidence type="ECO:0000259" key="3">
    <source>
        <dbReference type="Pfam" id="PF02481"/>
    </source>
</evidence>
<organism evidence="4 5">
    <name type="scientific">Egicoccus halophilus</name>
    <dbReference type="NCBI Taxonomy" id="1670830"/>
    <lineage>
        <taxon>Bacteria</taxon>
        <taxon>Bacillati</taxon>
        <taxon>Actinomycetota</taxon>
        <taxon>Nitriliruptoria</taxon>
        <taxon>Egicoccales</taxon>
        <taxon>Egicoccaceae</taxon>
        <taxon>Egicoccus</taxon>
    </lineage>
</organism>
<sequence>MSACQDAARVVGAVAAPGTDPDRLLAVLCWAVRPRRTVEGLRRRCADPQESVGLDVSDPSAALAAAAGLPAAHLAAAAAELAGVWRRLGVRVALVGDPAYPRRLSQGWPTTPAPGLLAWRGQPPDDDPAVAVVGARRASGYGLGVAAWLAEAAADAGVRVVSGGAQGIDAAAHEAALEAPGGTSVVLGCGHAVDYPRPHAAPGGLFDRVLDHGGTLLSELLPHQSVHPGTVRARNRIVAGLADAVVVVEGGERSGSLLTASAAADLDRPVLAVPGDVRLAGSAAPHRLLGEGAAPCTSPADLLTVVGRGGVLGVPDTRSPTATPGATATAGAAATPSPLPAAVEQVLRASWPRPVRLDDLARRADLAAGPLLAALTRARVLGLVAQSTDGVRLRRPPPEARPGRTGRAVPDRPAPERCD</sequence>
<dbReference type="PANTHER" id="PTHR43022:SF1">
    <property type="entry name" value="PROTEIN SMF"/>
    <property type="match status" value="1"/>
</dbReference>
<dbReference type="InterPro" id="IPR003488">
    <property type="entry name" value="DprA"/>
</dbReference>
<dbReference type="EMBL" id="BMHA01000006">
    <property type="protein sequence ID" value="GGI06492.1"/>
    <property type="molecule type" value="Genomic_DNA"/>
</dbReference>
<protein>
    <recommendedName>
        <fullName evidence="3">Smf/DprA SLOG domain-containing protein</fullName>
    </recommendedName>
</protein>
<feature type="compositionally biased region" description="Low complexity" evidence="2">
    <location>
        <begin position="319"/>
        <end position="336"/>
    </location>
</feature>
<name>A0A8J3ES46_9ACTN</name>
<feature type="domain" description="Smf/DprA SLOG" evidence="3">
    <location>
        <begin position="93"/>
        <end position="304"/>
    </location>
</feature>
<evidence type="ECO:0000256" key="1">
    <source>
        <dbReference type="ARBA" id="ARBA00006525"/>
    </source>
</evidence>
<proteinExistence type="inferred from homology"/>
<accession>A0A8J3ES46</accession>
<evidence type="ECO:0000313" key="4">
    <source>
        <dbReference type="EMBL" id="GGI06492.1"/>
    </source>
</evidence>
<gene>
    <name evidence="4" type="ORF">GCM10011354_19360</name>
</gene>
<feature type="region of interest" description="Disordered" evidence="2">
    <location>
        <begin position="314"/>
        <end position="336"/>
    </location>
</feature>
<reference evidence="4" key="1">
    <citation type="journal article" date="2014" name="Int. J. Syst. Evol. Microbiol.">
        <title>Complete genome sequence of Corynebacterium casei LMG S-19264T (=DSM 44701T), isolated from a smear-ripened cheese.</title>
        <authorList>
            <consortium name="US DOE Joint Genome Institute (JGI-PGF)"/>
            <person name="Walter F."/>
            <person name="Albersmeier A."/>
            <person name="Kalinowski J."/>
            <person name="Ruckert C."/>
        </authorList>
    </citation>
    <scope>NUCLEOTIDE SEQUENCE</scope>
    <source>
        <strain evidence="4">CGMCC 1.14988</strain>
    </source>
</reference>
<dbReference type="RefSeq" id="WP_130650513.1">
    <property type="nucleotide sequence ID" value="NZ_BMHA01000006.1"/>
</dbReference>
<dbReference type="PANTHER" id="PTHR43022">
    <property type="entry name" value="PROTEIN SMF"/>
    <property type="match status" value="1"/>
</dbReference>
<keyword evidence="5" id="KW-1185">Reference proteome</keyword>
<dbReference type="Proteomes" id="UP000650511">
    <property type="component" value="Unassembled WGS sequence"/>
</dbReference>
<reference evidence="4" key="2">
    <citation type="submission" date="2020-09" db="EMBL/GenBank/DDBJ databases">
        <authorList>
            <person name="Sun Q."/>
            <person name="Zhou Y."/>
        </authorList>
    </citation>
    <scope>NUCLEOTIDE SEQUENCE</scope>
    <source>
        <strain evidence="4">CGMCC 1.14988</strain>
    </source>
</reference>
<dbReference type="Pfam" id="PF02481">
    <property type="entry name" value="DNA_processg_A"/>
    <property type="match status" value="1"/>
</dbReference>
<feature type="compositionally biased region" description="Basic and acidic residues" evidence="2">
    <location>
        <begin position="409"/>
        <end position="419"/>
    </location>
</feature>